<feature type="transmembrane region" description="Helical" evidence="4">
    <location>
        <begin position="352"/>
        <end position="373"/>
    </location>
</feature>
<protein>
    <submittedName>
        <fullName evidence="5">Uncharacterized protein</fullName>
    </submittedName>
</protein>
<evidence type="ECO:0000256" key="3">
    <source>
        <dbReference type="ARBA" id="ARBA00023136"/>
    </source>
</evidence>
<feature type="transmembrane region" description="Helical" evidence="4">
    <location>
        <begin position="293"/>
        <end position="312"/>
    </location>
</feature>
<dbReference type="EMBL" id="CAJPIZ010016769">
    <property type="protein sequence ID" value="CAG2115831.1"/>
    <property type="molecule type" value="Genomic_DNA"/>
</dbReference>
<keyword evidence="6" id="KW-1185">Reference proteome</keyword>
<feature type="transmembrane region" description="Helical" evidence="4">
    <location>
        <begin position="47"/>
        <end position="65"/>
    </location>
</feature>
<keyword evidence="2 4" id="KW-1133">Transmembrane helix</keyword>
<evidence type="ECO:0000256" key="4">
    <source>
        <dbReference type="SAM" id="Phobius"/>
    </source>
</evidence>
<dbReference type="AlphaFoldDB" id="A0A7R9Q7H3"/>
<feature type="transmembrane region" description="Helical" evidence="4">
    <location>
        <begin position="266"/>
        <end position="286"/>
    </location>
</feature>
<sequence>ATSMVPNSPHVTVLYACALAVGTCAGAWSNAKTVWLIEIWQTSNAPVLHLCSFLFGIGTIIGPLVDKQFVLGDRLASNSSLVNLASTGTGAVDHDAVPVPEKSMLWLPFAIIGGCTLMALMYLCKKYENRNHMISESQSQVSDELVSRKLFDKKHTDTVRSTSDVELGHPTSTVTSTLITTTPCTPTTLDNKPYNPTTAPIIDTPATKHHTLLDNFRQNHDRWLLIGLVSAFLAFQMSSEVIYMQFSATYFQYIPLKLSAQTSATLMSSMALTFTMGRGISIFVAMRFRPQHIICGHLLISFAGLAILYAGQRSLECLWAGSMIMSYGLSPIICSTYCFLAQYLDVKNRVGTVLLFSAESLNMFVPFLMGILIEKFAQIFALIMFANLLLSSLMFVAILYIVMRAERRAKCPSVK</sequence>
<gene>
    <name evidence="5" type="ORF">OSB1V03_LOCUS15792</name>
</gene>
<feature type="transmembrane region" description="Helical" evidence="4">
    <location>
        <begin position="379"/>
        <end position="402"/>
    </location>
</feature>
<evidence type="ECO:0000256" key="2">
    <source>
        <dbReference type="ARBA" id="ARBA00022989"/>
    </source>
</evidence>
<feature type="transmembrane region" description="Helical" evidence="4">
    <location>
        <begin position="223"/>
        <end position="246"/>
    </location>
</feature>
<proteinExistence type="predicted"/>
<dbReference type="PANTHER" id="PTHR23121:SF9">
    <property type="entry name" value="SODIUM-DEPENDENT GLUCOSE TRANSPORTER 1"/>
    <property type="match status" value="1"/>
</dbReference>
<evidence type="ECO:0000313" key="6">
    <source>
        <dbReference type="Proteomes" id="UP000759131"/>
    </source>
</evidence>
<feature type="non-terminal residue" evidence="5">
    <location>
        <position position="415"/>
    </location>
</feature>
<organism evidence="5">
    <name type="scientific">Medioppia subpectinata</name>
    <dbReference type="NCBI Taxonomy" id="1979941"/>
    <lineage>
        <taxon>Eukaryota</taxon>
        <taxon>Metazoa</taxon>
        <taxon>Ecdysozoa</taxon>
        <taxon>Arthropoda</taxon>
        <taxon>Chelicerata</taxon>
        <taxon>Arachnida</taxon>
        <taxon>Acari</taxon>
        <taxon>Acariformes</taxon>
        <taxon>Sarcoptiformes</taxon>
        <taxon>Oribatida</taxon>
        <taxon>Brachypylina</taxon>
        <taxon>Oppioidea</taxon>
        <taxon>Oppiidae</taxon>
        <taxon>Medioppia</taxon>
    </lineage>
</organism>
<dbReference type="Gene3D" id="1.20.1250.20">
    <property type="entry name" value="MFS general substrate transporter like domains"/>
    <property type="match status" value="1"/>
</dbReference>
<accession>A0A7R9Q7H3</accession>
<evidence type="ECO:0000313" key="5">
    <source>
        <dbReference type="EMBL" id="CAD7635401.1"/>
    </source>
</evidence>
<dbReference type="Proteomes" id="UP000759131">
    <property type="component" value="Unassembled WGS sequence"/>
</dbReference>
<feature type="transmembrane region" description="Helical" evidence="4">
    <location>
        <begin position="318"/>
        <end position="340"/>
    </location>
</feature>
<dbReference type="SUPFAM" id="SSF103473">
    <property type="entry name" value="MFS general substrate transporter"/>
    <property type="match status" value="1"/>
</dbReference>
<keyword evidence="3 4" id="KW-0472">Membrane</keyword>
<dbReference type="OrthoDB" id="6498765at2759"/>
<evidence type="ECO:0000256" key="1">
    <source>
        <dbReference type="ARBA" id="ARBA00022692"/>
    </source>
</evidence>
<dbReference type="EMBL" id="OC871344">
    <property type="protein sequence ID" value="CAD7635401.1"/>
    <property type="molecule type" value="Genomic_DNA"/>
</dbReference>
<feature type="transmembrane region" description="Helical" evidence="4">
    <location>
        <begin position="12"/>
        <end position="35"/>
    </location>
</feature>
<keyword evidence="1 4" id="KW-0812">Transmembrane</keyword>
<dbReference type="InterPro" id="IPR036259">
    <property type="entry name" value="MFS_trans_sf"/>
</dbReference>
<reference evidence="5" key="1">
    <citation type="submission" date="2020-11" db="EMBL/GenBank/DDBJ databases">
        <authorList>
            <person name="Tran Van P."/>
        </authorList>
    </citation>
    <scope>NUCLEOTIDE SEQUENCE</scope>
</reference>
<feature type="transmembrane region" description="Helical" evidence="4">
    <location>
        <begin position="105"/>
        <end position="124"/>
    </location>
</feature>
<dbReference type="PANTHER" id="PTHR23121">
    <property type="entry name" value="SODIUM-DEPENDENT GLUCOSE TRANSPORTER 1"/>
    <property type="match status" value="1"/>
</dbReference>
<name>A0A7R9Q7H3_9ACAR</name>